<keyword evidence="4" id="KW-1185">Reference proteome</keyword>
<dbReference type="Proteomes" id="UP000024837">
    <property type="component" value="Unassembled WGS sequence"/>
</dbReference>
<sequence length="308" mass="32350">MHYSAPAVLLLATPAFAAFNLLNLPGGLDNLPEIPAGTPENPACIAALNATIDCDPVVVTSNFTGSETTSAGGPNESTLNRICTDSCLASLRRWIRGGPGCEGDVLLDYFGLRNSTFYGDDDEEDSGPVDSNDVYQYYITATYFSKCLTDPNPRQGESKFCVLQREPGSNADPTGYMRPSYLNTSNPDALCGGSNTCALASAYLWAPLKTIYKIDPANMTESRREPPMLTLEEACPNVDTSKFPTREANLAQGGSGGNNNNNNNNGGNGGNGGSTNNTGGSPNAAARAGMQGWAVVFAASLLSVAYLV</sequence>
<evidence type="ECO:0000256" key="2">
    <source>
        <dbReference type="SAM" id="SignalP"/>
    </source>
</evidence>
<dbReference type="EMBL" id="KI966421">
    <property type="protein sequence ID" value="EWC46055.1"/>
    <property type="molecule type" value="Genomic_DNA"/>
</dbReference>
<name>W7IAI1_9PEZI</name>
<evidence type="ECO:0000313" key="3">
    <source>
        <dbReference type="EMBL" id="EWC46055.1"/>
    </source>
</evidence>
<evidence type="ECO:0000256" key="1">
    <source>
        <dbReference type="SAM" id="MobiDB-lite"/>
    </source>
</evidence>
<accession>W7IAI1</accession>
<gene>
    <name evidence="3" type="ORF">DRE_04629</name>
</gene>
<feature type="signal peptide" evidence="2">
    <location>
        <begin position="1"/>
        <end position="17"/>
    </location>
</feature>
<feature type="chain" id="PRO_5004893776" evidence="2">
    <location>
        <begin position="18"/>
        <end position="308"/>
    </location>
</feature>
<organism evidence="3 4">
    <name type="scientific">Drechslerella stenobrocha 248</name>
    <dbReference type="NCBI Taxonomy" id="1043628"/>
    <lineage>
        <taxon>Eukaryota</taxon>
        <taxon>Fungi</taxon>
        <taxon>Dikarya</taxon>
        <taxon>Ascomycota</taxon>
        <taxon>Pezizomycotina</taxon>
        <taxon>Orbiliomycetes</taxon>
        <taxon>Orbiliales</taxon>
        <taxon>Orbiliaceae</taxon>
        <taxon>Drechslerella</taxon>
    </lineage>
</organism>
<dbReference type="OrthoDB" id="5985073at2759"/>
<feature type="region of interest" description="Disordered" evidence="1">
    <location>
        <begin position="247"/>
        <end position="285"/>
    </location>
</feature>
<proteinExistence type="predicted"/>
<protein>
    <submittedName>
        <fullName evidence="3">Uncharacterized protein</fullName>
    </submittedName>
</protein>
<keyword evidence="2" id="KW-0732">Signal</keyword>
<evidence type="ECO:0000313" key="4">
    <source>
        <dbReference type="Proteomes" id="UP000024837"/>
    </source>
</evidence>
<dbReference type="AlphaFoldDB" id="W7IAI1"/>
<reference evidence="3 4" key="1">
    <citation type="submission" date="2013-05" db="EMBL/GenBank/DDBJ databases">
        <title>Drechslerella stenobrocha genome reveals carnivorous origination and mechanical trapping mechanism of predatory fungi.</title>
        <authorList>
            <person name="Liu X."/>
            <person name="Zhang W."/>
            <person name="Liu K."/>
        </authorList>
    </citation>
    <scope>NUCLEOTIDE SEQUENCE [LARGE SCALE GENOMIC DNA]</scope>
    <source>
        <strain evidence="3 4">248</strain>
    </source>
</reference>
<dbReference type="HOGENOM" id="CLU_077712_0_0_1"/>